<keyword evidence="2" id="KW-1185">Reference proteome</keyword>
<evidence type="ECO:0000313" key="3">
    <source>
        <dbReference type="WBParaSite" id="PgR287X_g001_t02"/>
    </source>
</evidence>
<accession>A0A915CL70</accession>
<dbReference type="Proteomes" id="UP000887569">
    <property type="component" value="Unplaced"/>
</dbReference>
<organism evidence="2 3">
    <name type="scientific">Parascaris univalens</name>
    <name type="common">Nematode worm</name>
    <dbReference type="NCBI Taxonomy" id="6257"/>
    <lineage>
        <taxon>Eukaryota</taxon>
        <taxon>Metazoa</taxon>
        <taxon>Ecdysozoa</taxon>
        <taxon>Nematoda</taxon>
        <taxon>Chromadorea</taxon>
        <taxon>Rhabditida</taxon>
        <taxon>Spirurina</taxon>
        <taxon>Ascaridomorpha</taxon>
        <taxon>Ascaridoidea</taxon>
        <taxon>Ascarididae</taxon>
        <taxon>Parascaris</taxon>
    </lineage>
</organism>
<keyword evidence="1" id="KW-0812">Transmembrane</keyword>
<evidence type="ECO:0000256" key="1">
    <source>
        <dbReference type="SAM" id="Phobius"/>
    </source>
</evidence>
<name>A0A915CL70_PARUN</name>
<dbReference type="WBParaSite" id="PgR287X_g001_t02">
    <property type="protein sequence ID" value="PgR287X_g001_t02"/>
    <property type="gene ID" value="PgR287X_g001"/>
</dbReference>
<proteinExistence type="predicted"/>
<dbReference type="AlphaFoldDB" id="A0A915CL70"/>
<keyword evidence="1" id="KW-1133">Transmembrane helix</keyword>
<evidence type="ECO:0000313" key="2">
    <source>
        <dbReference type="Proteomes" id="UP000887569"/>
    </source>
</evidence>
<feature type="transmembrane region" description="Helical" evidence="1">
    <location>
        <begin position="15"/>
        <end position="33"/>
    </location>
</feature>
<protein>
    <submittedName>
        <fullName evidence="3">Uncharacterized protein</fullName>
    </submittedName>
</protein>
<keyword evidence="1" id="KW-0472">Membrane</keyword>
<reference evidence="3" key="1">
    <citation type="submission" date="2022-11" db="UniProtKB">
        <authorList>
            <consortium name="WormBaseParasite"/>
        </authorList>
    </citation>
    <scope>IDENTIFICATION</scope>
</reference>
<sequence length="35" mass="4447">TLLNCIRYRYHDKEIFIYLLTYSTIRVLNMVFWTF</sequence>